<dbReference type="Gene3D" id="3.30.160.100">
    <property type="entry name" value="Ribosome hibernation promotion factor-like"/>
    <property type="match status" value="1"/>
</dbReference>
<dbReference type="InterPro" id="IPR036567">
    <property type="entry name" value="RHF-like"/>
</dbReference>
<dbReference type="Gene3D" id="3.30.505.50">
    <property type="entry name" value="Sigma 54 modulation/S30EA ribosomal protein, C-terminal domain"/>
    <property type="match status" value="1"/>
</dbReference>
<dbReference type="RefSeq" id="WP_119310421.1">
    <property type="nucleotide sequence ID" value="NZ_CP034413.3"/>
</dbReference>
<dbReference type="PANTHER" id="PTHR33231:SF1">
    <property type="entry name" value="30S RIBOSOMAL PROTEIN"/>
    <property type="match status" value="1"/>
</dbReference>
<sequence length="182" mass="20821">MKYTFACKRVPLNDSIKEYAQKKISKLERYFREEDTTAFVTFSVEKDHLCSVEITIRGGTTLLRAQTEAPDGDMRGAIDAAVGYIERQILKNKTRLAKRLRTEGFPPPAPADDFEVAEEKEFPIVRTKRFSVKPMSPEEAILQMNLLDHSFFVFRSSEDDGLSIVYRRKNGGYGLIVTDEEE</sequence>
<evidence type="ECO:0000313" key="5">
    <source>
        <dbReference type="Proteomes" id="UP000298642"/>
    </source>
</evidence>
<dbReference type="SUPFAM" id="SSF69754">
    <property type="entry name" value="Ribosome binding protein Y (YfiA homologue)"/>
    <property type="match status" value="1"/>
</dbReference>
<accession>A0A4D7APZ0</accession>
<dbReference type="InterPro" id="IPR050574">
    <property type="entry name" value="HPF/YfiA_ribosome-assoc"/>
</dbReference>
<dbReference type="GO" id="GO:0043024">
    <property type="term" value="F:ribosomal small subunit binding"/>
    <property type="evidence" value="ECO:0007669"/>
    <property type="project" value="TreeGrafter"/>
</dbReference>
<dbReference type="PANTHER" id="PTHR33231">
    <property type="entry name" value="30S RIBOSOMAL PROTEIN"/>
    <property type="match status" value="1"/>
</dbReference>
<dbReference type="AlphaFoldDB" id="A0A4D7APZ0"/>
<name>A0A4D7APZ0_9FIRM</name>
<dbReference type="InterPro" id="IPR003489">
    <property type="entry name" value="RHF/RaiA"/>
</dbReference>
<dbReference type="InterPro" id="IPR032528">
    <property type="entry name" value="Ribosom_S30AE_C"/>
</dbReference>
<dbReference type="NCBIfam" id="TIGR00741">
    <property type="entry name" value="yfiA"/>
    <property type="match status" value="1"/>
</dbReference>
<dbReference type="HAMAP" id="MF_00839">
    <property type="entry name" value="HPF"/>
    <property type="match status" value="1"/>
</dbReference>
<comment type="function">
    <text evidence="2">Required for dimerization of active 70S ribosomes into 100S ribosomes in stationary phase; 100S ribosomes are translationally inactive and sometimes present during exponential growth.</text>
</comment>
<dbReference type="GO" id="GO:0045900">
    <property type="term" value="P:negative regulation of translational elongation"/>
    <property type="evidence" value="ECO:0007669"/>
    <property type="project" value="TreeGrafter"/>
</dbReference>
<keyword evidence="2" id="KW-0963">Cytoplasm</keyword>
<dbReference type="EMBL" id="CP034413">
    <property type="protein sequence ID" value="QCI59691.1"/>
    <property type="molecule type" value="Genomic_DNA"/>
</dbReference>
<evidence type="ECO:0000256" key="2">
    <source>
        <dbReference type="HAMAP-Rule" id="MF_00839"/>
    </source>
</evidence>
<keyword evidence="5" id="KW-1185">Reference proteome</keyword>
<evidence type="ECO:0000313" key="4">
    <source>
        <dbReference type="EMBL" id="QCI59691.1"/>
    </source>
</evidence>
<reference evidence="5" key="1">
    <citation type="submission" date="2018-12" db="EMBL/GenBank/DDBJ databases">
        <title>Dusodibacter welbiota gen. nov., sp. nov., isolated from human faeces and emended description of the Oscillibacter genus.</title>
        <authorList>
            <person name="Le Roy T."/>
            <person name="Van der Smissen P."/>
            <person name="Delzenne N."/>
            <person name="Muccioli G."/>
            <person name="Collet J.F."/>
            <person name="Cani P.D."/>
        </authorList>
    </citation>
    <scope>NUCLEOTIDE SEQUENCE [LARGE SCALE GENOMIC DNA]</scope>
    <source>
        <strain evidence="5">J115</strain>
    </source>
</reference>
<dbReference type="KEGG" id="obj:EIO64_11065"/>
<comment type="subunit">
    <text evidence="2">Interacts with 100S ribosomes.</text>
</comment>
<dbReference type="Pfam" id="PF16321">
    <property type="entry name" value="Ribosom_S30AE_C"/>
    <property type="match status" value="1"/>
</dbReference>
<evidence type="ECO:0000259" key="3">
    <source>
        <dbReference type="Pfam" id="PF16321"/>
    </source>
</evidence>
<comment type="subcellular location">
    <subcellularLocation>
        <location evidence="2">Cytoplasm</location>
    </subcellularLocation>
</comment>
<dbReference type="CDD" id="cd00552">
    <property type="entry name" value="RaiA"/>
    <property type="match status" value="1"/>
</dbReference>
<dbReference type="GeneID" id="89520457"/>
<organism evidence="4 5">
    <name type="scientific">Dysosmobacter welbionis</name>
    <dbReference type="NCBI Taxonomy" id="2093857"/>
    <lineage>
        <taxon>Bacteria</taxon>
        <taxon>Bacillati</taxon>
        <taxon>Bacillota</taxon>
        <taxon>Clostridia</taxon>
        <taxon>Eubacteriales</taxon>
        <taxon>Oscillospiraceae</taxon>
        <taxon>Dysosmobacter</taxon>
    </lineage>
</organism>
<dbReference type="GO" id="GO:0022627">
    <property type="term" value="C:cytosolic small ribosomal subunit"/>
    <property type="evidence" value="ECO:0007669"/>
    <property type="project" value="TreeGrafter"/>
</dbReference>
<dbReference type="Pfam" id="PF02482">
    <property type="entry name" value="Ribosomal_S30AE"/>
    <property type="match status" value="1"/>
</dbReference>
<feature type="domain" description="Sigma 54 modulation/S30EA ribosomal protein C-terminal" evidence="3">
    <location>
        <begin position="120"/>
        <end position="175"/>
    </location>
</feature>
<keyword evidence="1 2" id="KW-0810">Translation regulation</keyword>
<comment type="similarity">
    <text evidence="2">Belongs to the HPF/YfiA ribosome-associated protein family. Long HPF subfamily.</text>
</comment>
<gene>
    <name evidence="4" type="primary">raiA</name>
    <name evidence="2" type="synonym">hpf</name>
    <name evidence="4" type="ORF">EIO64_11065</name>
</gene>
<dbReference type="InterPro" id="IPR034694">
    <property type="entry name" value="HPF_long/plastid"/>
</dbReference>
<proteinExistence type="inferred from homology"/>
<protein>
    <recommendedName>
        <fullName evidence="2">Ribosome hibernation promoting factor</fullName>
        <shortName evidence="2">HPF</shortName>
    </recommendedName>
</protein>
<dbReference type="Proteomes" id="UP000298642">
    <property type="component" value="Chromosome"/>
</dbReference>
<evidence type="ECO:0000256" key="1">
    <source>
        <dbReference type="ARBA" id="ARBA00022845"/>
    </source>
</evidence>
<dbReference type="InterPro" id="IPR038416">
    <property type="entry name" value="Ribosom_S30AE_C_sf"/>
</dbReference>